<dbReference type="GO" id="GO:0015171">
    <property type="term" value="F:amino acid transmembrane transporter activity"/>
    <property type="evidence" value="ECO:0007669"/>
    <property type="project" value="TreeGrafter"/>
</dbReference>
<feature type="transmembrane region" description="Helical" evidence="6">
    <location>
        <begin position="198"/>
        <end position="220"/>
    </location>
</feature>
<feature type="transmembrane region" description="Helical" evidence="6">
    <location>
        <begin position="564"/>
        <end position="582"/>
    </location>
</feature>
<evidence type="ECO:0000313" key="8">
    <source>
        <dbReference type="EMBL" id="CAD5112655.1"/>
    </source>
</evidence>
<keyword evidence="9" id="KW-1185">Reference proteome</keyword>
<comment type="caution">
    <text evidence="8">The sequence shown here is derived from an EMBL/GenBank/DDBJ whole genome shotgun (WGS) entry which is preliminary data.</text>
</comment>
<dbReference type="PANTHER" id="PTHR43243">
    <property type="entry name" value="INNER MEMBRANE TRANSPORTER YGJI-RELATED"/>
    <property type="match status" value="1"/>
</dbReference>
<comment type="subcellular location">
    <subcellularLocation>
        <location evidence="1">Membrane</location>
        <topology evidence="1">Multi-pass membrane protein</topology>
    </subcellularLocation>
</comment>
<keyword evidence="2" id="KW-0813">Transport</keyword>
<feature type="transmembrane region" description="Helical" evidence="6">
    <location>
        <begin position="479"/>
        <end position="499"/>
    </location>
</feature>
<evidence type="ECO:0000256" key="5">
    <source>
        <dbReference type="ARBA" id="ARBA00023136"/>
    </source>
</evidence>
<feature type="transmembrane region" description="Helical" evidence="6">
    <location>
        <begin position="232"/>
        <end position="257"/>
    </location>
</feature>
<dbReference type="Pfam" id="PF13520">
    <property type="entry name" value="AA_permease_2"/>
    <property type="match status" value="1"/>
</dbReference>
<feature type="transmembrane region" description="Helical" evidence="6">
    <location>
        <begin position="505"/>
        <end position="527"/>
    </location>
</feature>
<dbReference type="FunFam" id="1.20.1740.10:FF:000010">
    <property type="entry name" value="probable cationic amino acid transporter"/>
    <property type="match status" value="1"/>
</dbReference>
<dbReference type="Gene3D" id="1.20.1740.10">
    <property type="entry name" value="Amino acid/polyamine transporter I"/>
    <property type="match status" value="2"/>
</dbReference>
<gene>
    <name evidence="8" type="ORF">DGYR_LOCUS1761</name>
</gene>
<evidence type="ECO:0000256" key="2">
    <source>
        <dbReference type="ARBA" id="ARBA00022448"/>
    </source>
</evidence>
<proteinExistence type="predicted"/>
<evidence type="ECO:0000256" key="1">
    <source>
        <dbReference type="ARBA" id="ARBA00004141"/>
    </source>
</evidence>
<feature type="transmembrane region" description="Helical" evidence="6">
    <location>
        <begin position="315"/>
        <end position="337"/>
    </location>
</feature>
<dbReference type="InterPro" id="IPR029485">
    <property type="entry name" value="CAT_C"/>
</dbReference>
<feature type="transmembrane region" description="Helical" evidence="6">
    <location>
        <begin position="367"/>
        <end position="386"/>
    </location>
</feature>
<name>A0A7I8VBQ9_9ANNE</name>
<feature type="transmembrane region" description="Helical" evidence="6">
    <location>
        <begin position="43"/>
        <end position="61"/>
    </location>
</feature>
<evidence type="ECO:0000313" key="9">
    <source>
        <dbReference type="Proteomes" id="UP000549394"/>
    </source>
</evidence>
<evidence type="ECO:0000256" key="4">
    <source>
        <dbReference type="ARBA" id="ARBA00022989"/>
    </source>
</evidence>
<keyword evidence="4 6" id="KW-1133">Transmembrane helix</keyword>
<feature type="transmembrane region" description="Helical" evidence="6">
    <location>
        <begin position="172"/>
        <end position="191"/>
    </location>
</feature>
<dbReference type="EMBL" id="CAJFCJ010000002">
    <property type="protein sequence ID" value="CAD5112655.1"/>
    <property type="molecule type" value="Genomic_DNA"/>
</dbReference>
<evidence type="ECO:0000256" key="3">
    <source>
        <dbReference type="ARBA" id="ARBA00022692"/>
    </source>
</evidence>
<dbReference type="AlphaFoldDB" id="A0A7I8VBQ9"/>
<reference evidence="8 9" key="1">
    <citation type="submission" date="2020-08" db="EMBL/GenBank/DDBJ databases">
        <authorList>
            <person name="Hejnol A."/>
        </authorList>
    </citation>
    <scope>NUCLEOTIDE SEQUENCE [LARGE SCALE GENOMIC DNA]</scope>
</reference>
<dbReference type="GO" id="GO:0005886">
    <property type="term" value="C:plasma membrane"/>
    <property type="evidence" value="ECO:0007669"/>
    <property type="project" value="TreeGrafter"/>
</dbReference>
<feature type="transmembrane region" description="Helical" evidence="6">
    <location>
        <begin position="392"/>
        <end position="411"/>
    </location>
</feature>
<dbReference type="PANTHER" id="PTHR43243:SF4">
    <property type="entry name" value="CATIONIC AMINO ACID TRANSPORTER 4"/>
    <property type="match status" value="1"/>
</dbReference>
<evidence type="ECO:0000256" key="6">
    <source>
        <dbReference type="SAM" id="Phobius"/>
    </source>
</evidence>
<dbReference type="OrthoDB" id="3900342at2759"/>
<evidence type="ECO:0000259" key="7">
    <source>
        <dbReference type="Pfam" id="PF13906"/>
    </source>
</evidence>
<protein>
    <submittedName>
        <fullName evidence="8">DgyrCDS1872</fullName>
    </submittedName>
</protein>
<feature type="transmembrane region" description="Helical" evidence="6">
    <location>
        <begin position="103"/>
        <end position="124"/>
    </location>
</feature>
<dbReference type="Proteomes" id="UP000549394">
    <property type="component" value="Unassembled WGS sequence"/>
</dbReference>
<dbReference type="InterPro" id="IPR002293">
    <property type="entry name" value="AA/rel_permease1"/>
</dbReference>
<dbReference type="Pfam" id="PF13906">
    <property type="entry name" value="AA_permease_C"/>
    <property type="match status" value="1"/>
</dbReference>
<dbReference type="PIRSF" id="PIRSF006060">
    <property type="entry name" value="AA_transporter"/>
    <property type="match status" value="1"/>
</dbReference>
<keyword evidence="3 6" id="KW-0812">Transmembrane</keyword>
<accession>A0A7I8VBQ9</accession>
<feature type="transmembrane region" description="Helical" evidence="6">
    <location>
        <begin position="269"/>
        <end position="295"/>
    </location>
</feature>
<organism evidence="8 9">
    <name type="scientific">Dimorphilus gyrociliatus</name>
    <dbReference type="NCBI Taxonomy" id="2664684"/>
    <lineage>
        <taxon>Eukaryota</taxon>
        <taxon>Metazoa</taxon>
        <taxon>Spiralia</taxon>
        <taxon>Lophotrochozoa</taxon>
        <taxon>Annelida</taxon>
        <taxon>Polychaeta</taxon>
        <taxon>Polychaeta incertae sedis</taxon>
        <taxon>Dinophilidae</taxon>
        <taxon>Dimorphilus</taxon>
    </lineage>
</organism>
<feature type="transmembrane region" description="Helical" evidence="6">
    <location>
        <begin position="539"/>
        <end position="558"/>
    </location>
</feature>
<sequence length="628" mass="68660">MSSLLHFRDRSLNLWQTINRKKRIDQGELLETPLKRCLTTIDLTLLGIGHMIGAGIFVLTGTVVKAEAGPATILSYIIAGIAALLSALCYAEFGARVPKAGSAYTYTYIILGEFWAFLIGWNIILEHLLGAASVARSWSASFDSLFNMAIRNATLNGLGEIHAAGLSKYADFIALLAVIVVMVCVATGAKLSITVNSIFTVINLVVILIIICAGLSLAQLSNWTDKGFLQKGWHGVFAGAATCFYAYIGFEGIAIAGEEAQQPSRSLPIATGSSMAIVTLLYVGCSAALTLMVPSDTVDLAAPFPAAFAFRGVNWVKYIVALGALSCISTSMLGSMFSMPRAVYSMASDGLLFSIFSRVNQRTQTPIVAIVCFGLASGFCALLLDIDTLVEFLSIGTLLSFTIVATSILILRYQPASSCQFELKSDPEATREDDDDDDTSETKKIIEASQAHENIGKLKTRFRNDPYLSKLSHQHTTSITIFSMITFIVIFAILIVFPSDNEFTWWRIMLLIIFASAITICLLILMLHEKNVSFKTFQVPFVPFLPTLSVFINVTMMLKLGFVTWMRLLIWLAIGLLIYFVYGMRNSHENKGLANYADLTSYGGTDNQEANLPKLQETIQKPQPQSAE</sequence>
<feature type="transmembrane region" description="Helical" evidence="6">
    <location>
        <begin position="73"/>
        <end position="91"/>
    </location>
</feature>
<feature type="domain" description="Cationic amino acid transporter C-terminal" evidence="7">
    <location>
        <begin position="537"/>
        <end position="587"/>
    </location>
</feature>
<keyword evidence="5 6" id="KW-0472">Membrane</keyword>